<organism evidence="1">
    <name type="scientific">uncultured Caudovirales phage</name>
    <dbReference type="NCBI Taxonomy" id="2100421"/>
    <lineage>
        <taxon>Viruses</taxon>
        <taxon>Duplodnaviria</taxon>
        <taxon>Heunggongvirae</taxon>
        <taxon>Uroviricota</taxon>
        <taxon>Caudoviricetes</taxon>
        <taxon>Peduoviridae</taxon>
        <taxon>Maltschvirus</taxon>
        <taxon>Maltschvirus maltsch</taxon>
    </lineage>
</organism>
<accession>A0A6J5PZU1</accession>
<name>A0A6J5PZU1_9CAUD</name>
<sequence length="73" mass="8790">MNLLDRLSPDHLERLKAEEVKYPTTIKILMMELSDNTHFLDLTYYNILKLFLHLDLKDYSVTSLEKLFNHEKH</sequence>
<proteinExistence type="predicted"/>
<protein>
    <submittedName>
        <fullName evidence="1">Uncharacterized protein</fullName>
    </submittedName>
</protein>
<evidence type="ECO:0000313" key="1">
    <source>
        <dbReference type="EMBL" id="CAB4172844.1"/>
    </source>
</evidence>
<gene>
    <name evidence="1" type="ORF">UFOVP950_10</name>
</gene>
<dbReference type="EMBL" id="LR796894">
    <property type="protein sequence ID" value="CAB4172844.1"/>
    <property type="molecule type" value="Genomic_DNA"/>
</dbReference>
<reference evidence="1" key="1">
    <citation type="submission" date="2020-05" db="EMBL/GenBank/DDBJ databases">
        <authorList>
            <person name="Chiriac C."/>
            <person name="Salcher M."/>
            <person name="Ghai R."/>
            <person name="Kavagutti S V."/>
        </authorList>
    </citation>
    <scope>NUCLEOTIDE SEQUENCE</scope>
</reference>